<dbReference type="AlphaFoldDB" id="A0A183BNI6"/>
<name>A0A183BNI6_GLOPA</name>
<sequence length="210" mass="24124">MRGRSRKTGKNSTRNPLTISFLTSMEVHPATDSFPNTGDGLKNRRFISLIRRIACLLFDLMKANGTQSIRLAAMSTMLRRQQIFDDGYDDNGWLTTERTNANRRRKQTGKLVTRMVGIISTFLDAYFELIYLSDVNDFVIQLRDSSPSHNESQLFNKNPMDTWTDCQAIVFLNRLDRMFYKSVEDELSHSMGGSEEVIQCPFELSDDDGR</sequence>
<dbReference type="WBParaSite" id="GPLIN_000217200">
    <property type="protein sequence ID" value="GPLIN_000217200"/>
    <property type="gene ID" value="GPLIN_000217200"/>
</dbReference>
<evidence type="ECO:0000313" key="2">
    <source>
        <dbReference type="Proteomes" id="UP000050741"/>
    </source>
</evidence>
<organism evidence="2 3">
    <name type="scientific">Globodera pallida</name>
    <name type="common">Potato cyst nematode worm</name>
    <name type="synonym">Heterodera pallida</name>
    <dbReference type="NCBI Taxonomy" id="36090"/>
    <lineage>
        <taxon>Eukaryota</taxon>
        <taxon>Metazoa</taxon>
        <taxon>Ecdysozoa</taxon>
        <taxon>Nematoda</taxon>
        <taxon>Chromadorea</taxon>
        <taxon>Rhabditida</taxon>
        <taxon>Tylenchina</taxon>
        <taxon>Tylenchomorpha</taxon>
        <taxon>Tylenchoidea</taxon>
        <taxon>Heteroderidae</taxon>
        <taxon>Heteroderinae</taxon>
        <taxon>Globodera</taxon>
    </lineage>
</organism>
<accession>A0A183BNI6</accession>
<dbReference type="Proteomes" id="UP000050741">
    <property type="component" value="Unassembled WGS sequence"/>
</dbReference>
<keyword evidence="1" id="KW-0812">Transmembrane</keyword>
<keyword evidence="2" id="KW-1185">Reference proteome</keyword>
<proteinExistence type="predicted"/>
<evidence type="ECO:0000256" key="1">
    <source>
        <dbReference type="SAM" id="Phobius"/>
    </source>
</evidence>
<protein>
    <submittedName>
        <fullName evidence="3">Reverse transcriptase</fullName>
    </submittedName>
</protein>
<keyword evidence="1" id="KW-0472">Membrane</keyword>
<reference evidence="3" key="2">
    <citation type="submission" date="2016-06" db="UniProtKB">
        <authorList>
            <consortium name="WormBaseParasite"/>
        </authorList>
    </citation>
    <scope>IDENTIFICATION</scope>
</reference>
<reference evidence="2" key="1">
    <citation type="submission" date="2014-05" db="EMBL/GenBank/DDBJ databases">
        <title>The genome and life-stage specific transcriptomes of Globodera pallida elucidate key aspects of plant parasitism by a cyst nematode.</title>
        <authorList>
            <person name="Cotton J.A."/>
            <person name="Lilley C.J."/>
            <person name="Jones L.M."/>
            <person name="Kikuchi T."/>
            <person name="Reid A.J."/>
            <person name="Thorpe P."/>
            <person name="Tsai I.J."/>
            <person name="Beasley H."/>
            <person name="Blok V."/>
            <person name="Cock P.J.A."/>
            <person name="Van den Akker S.E."/>
            <person name="Holroyd N."/>
            <person name="Hunt M."/>
            <person name="Mantelin S."/>
            <person name="Naghra H."/>
            <person name="Pain A."/>
            <person name="Palomares-Rius J.E."/>
            <person name="Zarowiecki M."/>
            <person name="Berriman M."/>
            <person name="Jones J.T."/>
            <person name="Urwin P.E."/>
        </authorList>
    </citation>
    <scope>NUCLEOTIDE SEQUENCE [LARGE SCALE GENOMIC DNA]</scope>
    <source>
        <strain evidence="2">Lindley</strain>
    </source>
</reference>
<keyword evidence="1" id="KW-1133">Transmembrane helix</keyword>
<feature type="transmembrane region" description="Helical" evidence="1">
    <location>
        <begin position="111"/>
        <end position="132"/>
    </location>
</feature>
<evidence type="ECO:0000313" key="3">
    <source>
        <dbReference type="WBParaSite" id="GPLIN_000217200"/>
    </source>
</evidence>